<feature type="compositionally biased region" description="Low complexity" evidence="1">
    <location>
        <begin position="165"/>
        <end position="179"/>
    </location>
</feature>
<gene>
    <name evidence="2" type="ORF">CRENBAI_011800</name>
</gene>
<comment type="caution">
    <text evidence="2">The sequence shown here is derived from an EMBL/GenBank/DDBJ whole genome shotgun (WGS) entry which is preliminary data.</text>
</comment>
<dbReference type="EMBL" id="JAHHUM010000226">
    <property type="protein sequence ID" value="KAK5622039.1"/>
    <property type="molecule type" value="Genomic_DNA"/>
</dbReference>
<feature type="compositionally biased region" description="Polar residues" evidence="1">
    <location>
        <begin position="43"/>
        <end position="65"/>
    </location>
</feature>
<feature type="compositionally biased region" description="Polar residues" evidence="1">
    <location>
        <begin position="148"/>
        <end position="157"/>
    </location>
</feature>
<reference evidence="2 3" key="1">
    <citation type="submission" date="2021-06" db="EMBL/GenBank/DDBJ databases">
        <authorList>
            <person name="Palmer J.M."/>
        </authorList>
    </citation>
    <scope>NUCLEOTIDE SEQUENCE [LARGE SCALE GENOMIC DNA]</scope>
    <source>
        <strain evidence="2 3">MEX-2019</strain>
        <tissue evidence="2">Muscle</tissue>
    </source>
</reference>
<organism evidence="2 3">
    <name type="scientific">Crenichthys baileyi</name>
    <name type="common">White River springfish</name>
    <dbReference type="NCBI Taxonomy" id="28760"/>
    <lineage>
        <taxon>Eukaryota</taxon>
        <taxon>Metazoa</taxon>
        <taxon>Chordata</taxon>
        <taxon>Craniata</taxon>
        <taxon>Vertebrata</taxon>
        <taxon>Euteleostomi</taxon>
        <taxon>Actinopterygii</taxon>
        <taxon>Neopterygii</taxon>
        <taxon>Teleostei</taxon>
        <taxon>Neoteleostei</taxon>
        <taxon>Acanthomorphata</taxon>
        <taxon>Ovalentaria</taxon>
        <taxon>Atherinomorphae</taxon>
        <taxon>Cyprinodontiformes</taxon>
        <taxon>Goodeidae</taxon>
        <taxon>Crenichthys</taxon>
    </lineage>
</organism>
<dbReference type="Proteomes" id="UP001311232">
    <property type="component" value="Unassembled WGS sequence"/>
</dbReference>
<feature type="compositionally biased region" description="Polar residues" evidence="1">
    <location>
        <begin position="1"/>
        <end position="12"/>
    </location>
</feature>
<dbReference type="AlphaFoldDB" id="A0AAV9SL13"/>
<keyword evidence="3" id="KW-1185">Reference proteome</keyword>
<proteinExistence type="predicted"/>
<feature type="compositionally biased region" description="Polar residues" evidence="1">
    <location>
        <begin position="90"/>
        <end position="125"/>
    </location>
</feature>
<name>A0AAV9SL13_9TELE</name>
<evidence type="ECO:0000256" key="1">
    <source>
        <dbReference type="SAM" id="MobiDB-lite"/>
    </source>
</evidence>
<evidence type="ECO:0000313" key="2">
    <source>
        <dbReference type="EMBL" id="KAK5622039.1"/>
    </source>
</evidence>
<sequence>MLEQIQPWTQRPKTLGHITPQAEAKRARGPRPWASSHLELAGTHQSKQPRTPLHQQAETPATSKNFGGEELGPTFDGGPEKHNNGRRTLTHNPHTYSPTAPTMPQCNNSPGRNTNQLSSTVTAQPIQMPVTTHPGRGEDDTIPHPISYNPSTPPWTNHPSPPQTQQPAHHQALPTTQPTPAAPACPPMREKNK</sequence>
<feature type="region of interest" description="Disordered" evidence="1">
    <location>
        <begin position="1"/>
        <end position="193"/>
    </location>
</feature>
<protein>
    <submittedName>
        <fullName evidence="2">Uncharacterized protein</fullName>
    </submittedName>
</protein>
<accession>A0AAV9SL13</accession>
<evidence type="ECO:0000313" key="3">
    <source>
        <dbReference type="Proteomes" id="UP001311232"/>
    </source>
</evidence>